<dbReference type="HOGENOM" id="CLU_038305_0_0_1"/>
<dbReference type="GO" id="GO:0016020">
    <property type="term" value="C:membrane"/>
    <property type="evidence" value="ECO:0007669"/>
    <property type="project" value="InterPro"/>
</dbReference>
<protein>
    <recommendedName>
        <fullName evidence="5">L-Fucosyltransferase</fullName>
    </recommendedName>
</protein>
<dbReference type="STRING" id="31234.E3LYL2"/>
<dbReference type="PANTHER" id="PTHR22898">
    <property type="entry name" value="UNCHARACTERIZED GLYCOSOL TRANSFERASE-RELATED"/>
    <property type="match status" value="1"/>
</dbReference>
<dbReference type="GO" id="GO:0008107">
    <property type="term" value="F:galactoside 2-alpha-L-fucosyltransferase activity"/>
    <property type="evidence" value="ECO:0007669"/>
    <property type="project" value="InterPro"/>
</dbReference>
<dbReference type="EMBL" id="DS268419">
    <property type="protein sequence ID" value="EFO86720.1"/>
    <property type="molecule type" value="Genomic_DNA"/>
</dbReference>
<dbReference type="InParanoid" id="E3LYL2"/>
<evidence type="ECO:0000313" key="4">
    <source>
        <dbReference type="Proteomes" id="UP000008281"/>
    </source>
</evidence>
<evidence type="ECO:0008006" key="5">
    <source>
        <dbReference type="Google" id="ProtNLM"/>
    </source>
</evidence>
<dbReference type="OMA" id="YSKNHCD"/>
<dbReference type="Proteomes" id="UP000008281">
    <property type="component" value="Unassembled WGS sequence"/>
</dbReference>
<evidence type="ECO:0000256" key="1">
    <source>
        <dbReference type="ARBA" id="ARBA00022676"/>
    </source>
</evidence>
<proteinExistence type="predicted"/>
<dbReference type="eggNOG" id="ENOG502SVMQ">
    <property type="taxonomic scope" value="Eukaryota"/>
</dbReference>
<sequence>MENNKKGFVATVFAKTSILMARSSLTRNNIFELASILGISRILHRTPVIFTHNETYEAMLERVNDTIPGLLDQYLIIKETVPEVARDEDFNLKCCIFENPNVLMEITDKFLHLTGLYYQSYKYFPAMQEELQNYLRRSSNNFSNLPKSTGKTFINCVHIRRGDFFDVGFHVADADFIKKAMNYIERRESRPNQKMVFIMFGDDLQFMKELFTDSIVSNEYTNHSNSIHFISQNSATEELVYSKNHCDTVFISAAHSTFGWWMGYFSKGNRVYFSDIRVTNDSVYKTGDLNPDDYYLPNWIPIEYNKEMMIVESTK</sequence>
<dbReference type="InterPro" id="IPR052501">
    <property type="entry name" value="Alpha-1-2_FucT"/>
</dbReference>
<evidence type="ECO:0000256" key="2">
    <source>
        <dbReference type="ARBA" id="ARBA00022679"/>
    </source>
</evidence>
<dbReference type="GO" id="GO:0005975">
    <property type="term" value="P:carbohydrate metabolic process"/>
    <property type="evidence" value="ECO:0007669"/>
    <property type="project" value="InterPro"/>
</dbReference>
<dbReference type="InterPro" id="IPR002516">
    <property type="entry name" value="Glyco_trans_11"/>
</dbReference>
<organism evidence="4">
    <name type="scientific">Caenorhabditis remanei</name>
    <name type="common">Caenorhabditis vulgaris</name>
    <dbReference type="NCBI Taxonomy" id="31234"/>
    <lineage>
        <taxon>Eukaryota</taxon>
        <taxon>Metazoa</taxon>
        <taxon>Ecdysozoa</taxon>
        <taxon>Nematoda</taxon>
        <taxon>Chromadorea</taxon>
        <taxon>Rhabditida</taxon>
        <taxon>Rhabditina</taxon>
        <taxon>Rhabditomorpha</taxon>
        <taxon>Rhabditoidea</taxon>
        <taxon>Rhabditidae</taxon>
        <taxon>Peloderinae</taxon>
        <taxon>Caenorhabditis</taxon>
    </lineage>
</organism>
<dbReference type="OrthoDB" id="3226at2759"/>
<dbReference type="FunCoup" id="E3LYL2">
    <property type="interactions" value="3"/>
</dbReference>
<reference evidence="3" key="1">
    <citation type="submission" date="2007-07" db="EMBL/GenBank/DDBJ databases">
        <title>PCAP assembly of the Caenorhabditis remanei genome.</title>
        <authorList>
            <consortium name="The Caenorhabditis remanei Sequencing Consortium"/>
            <person name="Wilson R.K."/>
        </authorList>
    </citation>
    <scope>NUCLEOTIDE SEQUENCE [LARGE SCALE GENOMIC DNA]</scope>
    <source>
        <strain evidence="3">PB4641</strain>
    </source>
</reference>
<name>E3LYL2_CAERE</name>
<keyword evidence="2" id="KW-0808">Transferase</keyword>
<gene>
    <name evidence="3" type="ORF">CRE_04872</name>
</gene>
<accession>E3LYL2</accession>
<dbReference type="AlphaFoldDB" id="E3LYL2"/>
<dbReference type="Pfam" id="PF01531">
    <property type="entry name" value="Glyco_transf_11"/>
    <property type="match status" value="1"/>
</dbReference>
<dbReference type="PANTHER" id="PTHR22898:SF14">
    <property type="entry name" value="L-FUCOSYLTRANSFERASE"/>
    <property type="match status" value="1"/>
</dbReference>
<dbReference type="CDD" id="cd11301">
    <property type="entry name" value="Fut1_Fut2_like"/>
    <property type="match status" value="1"/>
</dbReference>
<keyword evidence="4" id="KW-1185">Reference proteome</keyword>
<evidence type="ECO:0000313" key="3">
    <source>
        <dbReference type="EMBL" id="EFO86720.1"/>
    </source>
</evidence>
<keyword evidence="1" id="KW-0328">Glycosyltransferase</keyword>